<comment type="caution">
    <text evidence="2">The sequence shown here is derived from an EMBL/GenBank/DDBJ whole genome shotgun (WGS) entry which is preliminary data.</text>
</comment>
<dbReference type="EMBL" id="BAAALT010000028">
    <property type="protein sequence ID" value="GAA1791094.1"/>
    <property type="molecule type" value="Genomic_DNA"/>
</dbReference>
<sequence length="246" mass="26520">MLVRELQERAALAFPPLRVEHRDGWWLRHADGSAWWAGSVLPHSADLGDRIADAEAFYAALNTPARFQVSPGACPPGLDAALAARGYRIESPMSLGTAPTATVTGRLRADDATVSEKPTDAWFAVWRSVHGGPEPDRDRDMLARVTRPTAYASVVADGEVVAVGRVVADAGWAGIFAMATLPHARGRGAGRRVLAALAHWAAARRAHHLYLQVDPDNAAADRLYARAGFAELCRYHYRVRVAAVSG</sequence>
<dbReference type="InterPro" id="IPR056935">
    <property type="entry name" value="Rv0428c-like_C"/>
</dbReference>
<gene>
    <name evidence="2" type="ORF">GCM10009682_11370</name>
</gene>
<proteinExistence type="predicted"/>
<evidence type="ECO:0000259" key="1">
    <source>
        <dbReference type="PROSITE" id="PS51186"/>
    </source>
</evidence>
<dbReference type="PROSITE" id="PS51186">
    <property type="entry name" value="GNAT"/>
    <property type="match status" value="1"/>
</dbReference>
<keyword evidence="3" id="KW-1185">Reference proteome</keyword>
<name>A0ABN2LLQ5_9ACTN</name>
<protein>
    <submittedName>
        <fullName evidence="2">GNAT family N-acetyltransferase</fullName>
    </submittedName>
</protein>
<accession>A0ABN2LLQ5</accession>
<dbReference type="RefSeq" id="WP_344126975.1">
    <property type="nucleotide sequence ID" value="NZ_BAAALT010000028.1"/>
</dbReference>
<dbReference type="Proteomes" id="UP001500218">
    <property type="component" value="Unassembled WGS sequence"/>
</dbReference>
<reference evidence="2 3" key="1">
    <citation type="journal article" date="2019" name="Int. J. Syst. Evol. Microbiol.">
        <title>The Global Catalogue of Microorganisms (GCM) 10K type strain sequencing project: providing services to taxonomists for standard genome sequencing and annotation.</title>
        <authorList>
            <consortium name="The Broad Institute Genomics Platform"/>
            <consortium name="The Broad Institute Genome Sequencing Center for Infectious Disease"/>
            <person name="Wu L."/>
            <person name="Ma J."/>
        </authorList>
    </citation>
    <scope>NUCLEOTIDE SEQUENCE [LARGE SCALE GENOMIC DNA]</scope>
    <source>
        <strain evidence="2 3">JCM 13250</strain>
    </source>
</reference>
<dbReference type="Pfam" id="PF24553">
    <property type="entry name" value="Rv0428c_C"/>
    <property type="match status" value="1"/>
</dbReference>
<dbReference type="PANTHER" id="PTHR43072">
    <property type="entry name" value="N-ACETYLTRANSFERASE"/>
    <property type="match status" value="1"/>
</dbReference>
<dbReference type="SUPFAM" id="SSF55729">
    <property type="entry name" value="Acyl-CoA N-acyltransferases (Nat)"/>
    <property type="match status" value="1"/>
</dbReference>
<organism evidence="2 3">
    <name type="scientific">Luedemannella flava</name>
    <dbReference type="NCBI Taxonomy" id="349316"/>
    <lineage>
        <taxon>Bacteria</taxon>
        <taxon>Bacillati</taxon>
        <taxon>Actinomycetota</taxon>
        <taxon>Actinomycetes</taxon>
        <taxon>Micromonosporales</taxon>
        <taxon>Micromonosporaceae</taxon>
        <taxon>Luedemannella</taxon>
    </lineage>
</organism>
<dbReference type="InterPro" id="IPR000182">
    <property type="entry name" value="GNAT_dom"/>
</dbReference>
<dbReference type="InterPro" id="IPR016181">
    <property type="entry name" value="Acyl_CoA_acyltransferase"/>
</dbReference>
<feature type="domain" description="N-acetyltransferase" evidence="1">
    <location>
        <begin position="109"/>
        <end position="246"/>
    </location>
</feature>
<evidence type="ECO:0000313" key="3">
    <source>
        <dbReference type="Proteomes" id="UP001500218"/>
    </source>
</evidence>
<dbReference type="Gene3D" id="3.40.630.30">
    <property type="match status" value="1"/>
</dbReference>
<evidence type="ECO:0000313" key="2">
    <source>
        <dbReference type="EMBL" id="GAA1791094.1"/>
    </source>
</evidence>